<accession>A0A1M6X6H4</accession>
<reference evidence="4 5" key="1">
    <citation type="submission" date="2016-11" db="EMBL/GenBank/DDBJ databases">
        <authorList>
            <person name="Varghese N."/>
            <person name="Submissions S."/>
        </authorList>
    </citation>
    <scope>NUCLEOTIDE SEQUENCE [LARGE SCALE GENOMIC DNA]</scope>
    <source>
        <strain evidence="4 5">CGMCC 1.12174</strain>
        <strain evidence="3 6">DSM 26351</strain>
    </source>
</reference>
<dbReference type="PANTHER" id="PTHR43592:SF15">
    <property type="entry name" value="CAAX AMINO TERMINAL PROTEASE FAMILY PROTEIN"/>
    <property type="match status" value="1"/>
</dbReference>
<name>A0A1M6X6H4_9FLAO</name>
<dbReference type="OrthoDB" id="6301065at2"/>
<dbReference type="Proteomes" id="UP000184031">
    <property type="component" value="Unassembled WGS sequence"/>
</dbReference>
<evidence type="ECO:0000313" key="5">
    <source>
        <dbReference type="Proteomes" id="UP000184031"/>
    </source>
</evidence>
<keyword evidence="1" id="KW-0472">Membrane</keyword>
<protein>
    <recommendedName>
        <fullName evidence="2">CAAX prenyl protease 2/Lysostaphin resistance protein A-like domain-containing protein</fullName>
    </recommendedName>
</protein>
<feature type="transmembrane region" description="Helical" evidence="1">
    <location>
        <begin position="221"/>
        <end position="242"/>
    </location>
</feature>
<dbReference type="RefSeq" id="WP_072880209.1">
    <property type="nucleotide sequence ID" value="NZ_FRAT01000006.1"/>
</dbReference>
<dbReference type="STRING" id="1055723.SAMN05216293_2458"/>
<evidence type="ECO:0000259" key="2">
    <source>
        <dbReference type="Pfam" id="PF02517"/>
    </source>
</evidence>
<dbReference type="EMBL" id="FOKU01000004">
    <property type="protein sequence ID" value="SFB97449.1"/>
    <property type="molecule type" value="Genomic_DNA"/>
</dbReference>
<evidence type="ECO:0000313" key="3">
    <source>
        <dbReference type="EMBL" id="SFB97449.1"/>
    </source>
</evidence>
<keyword evidence="1" id="KW-1133">Transmembrane helix</keyword>
<dbReference type="GO" id="GO:0080120">
    <property type="term" value="P:CAAX-box protein maturation"/>
    <property type="evidence" value="ECO:0007669"/>
    <property type="project" value="UniProtKB-ARBA"/>
</dbReference>
<proteinExistence type="predicted"/>
<gene>
    <name evidence="3" type="ORF">SAMN04487891_104143</name>
    <name evidence="4" type="ORF">SAMN05216293_2458</name>
</gene>
<dbReference type="GO" id="GO:0004175">
    <property type="term" value="F:endopeptidase activity"/>
    <property type="evidence" value="ECO:0007669"/>
    <property type="project" value="UniProtKB-ARBA"/>
</dbReference>
<dbReference type="InterPro" id="IPR003675">
    <property type="entry name" value="Rce1/LyrA-like_dom"/>
</dbReference>
<dbReference type="Pfam" id="PF02517">
    <property type="entry name" value="Rce1-like"/>
    <property type="match status" value="1"/>
</dbReference>
<feature type="transmembrane region" description="Helical" evidence="1">
    <location>
        <begin position="85"/>
        <end position="103"/>
    </location>
</feature>
<feature type="transmembrane region" description="Helical" evidence="1">
    <location>
        <begin position="7"/>
        <end position="25"/>
    </location>
</feature>
<dbReference type="AlphaFoldDB" id="A0A1M6X6H4"/>
<dbReference type="EMBL" id="FRAT01000006">
    <property type="protein sequence ID" value="SHL01516.1"/>
    <property type="molecule type" value="Genomic_DNA"/>
</dbReference>
<comment type="caution">
    <text evidence="4">The sequence shown here is derived from an EMBL/GenBank/DDBJ whole genome shotgun (WGS) entry which is preliminary data.</text>
</comment>
<sequence length="264" mass="30481">MYLGLNHTGKIMIITFGTFSLYWVLDGLYFDALRSQLDLYIGQRGISHMMAYTFSALPILFGVWLVHRKWNFTRYLGLDGDPFKALLFSMVATAPMFVGYYLAFDVNTEITVNQILISVVAAGFFEEVFFRGFLFGQLYRFTRLGFIPAIFFGALWFGGIHLYQSHDLISALGIFGIAFLGAVLFGWLYIEWDNNLWVPIFSHTLMNLSWLLFSVDENAMGGWYANVFRLISIVLMVLLTIYSKSLKDRSMEIDRWTLWIKNNS</sequence>
<organism evidence="4 5">
    <name type="scientific">Flagellimonas taeanensis</name>
    <dbReference type="NCBI Taxonomy" id="1005926"/>
    <lineage>
        <taxon>Bacteria</taxon>
        <taxon>Pseudomonadati</taxon>
        <taxon>Bacteroidota</taxon>
        <taxon>Flavobacteriia</taxon>
        <taxon>Flavobacteriales</taxon>
        <taxon>Flavobacteriaceae</taxon>
        <taxon>Flagellimonas</taxon>
    </lineage>
</organism>
<feature type="transmembrane region" description="Helical" evidence="1">
    <location>
        <begin position="115"/>
        <end position="134"/>
    </location>
</feature>
<dbReference type="PANTHER" id="PTHR43592">
    <property type="entry name" value="CAAX AMINO TERMINAL PROTEASE"/>
    <property type="match status" value="1"/>
</dbReference>
<feature type="transmembrane region" description="Helical" evidence="1">
    <location>
        <begin position="45"/>
        <end position="65"/>
    </location>
</feature>
<feature type="transmembrane region" description="Helical" evidence="1">
    <location>
        <begin position="169"/>
        <end position="189"/>
    </location>
</feature>
<feature type="transmembrane region" description="Helical" evidence="1">
    <location>
        <begin position="146"/>
        <end position="163"/>
    </location>
</feature>
<evidence type="ECO:0000313" key="6">
    <source>
        <dbReference type="Proteomes" id="UP000198940"/>
    </source>
</evidence>
<dbReference type="Proteomes" id="UP000198940">
    <property type="component" value="Unassembled WGS sequence"/>
</dbReference>
<evidence type="ECO:0000256" key="1">
    <source>
        <dbReference type="SAM" id="Phobius"/>
    </source>
</evidence>
<evidence type="ECO:0000313" key="4">
    <source>
        <dbReference type="EMBL" id="SHL01516.1"/>
    </source>
</evidence>
<keyword evidence="6" id="KW-1185">Reference proteome</keyword>
<keyword evidence="1" id="KW-0812">Transmembrane</keyword>
<feature type="domain" description="CAAX prenyl protease 2/Lysostaphin resistance protein A-like" evidence="2">
    <location>
        <begin position="113"/>
        <end position="208"/>
    </location>
</feature>